<reference evidence="2" key="1">
    <citation type="submission" date="2021-09" db="EMBL/GenBank/DDBJ databases">
        <title>The genome of Mauremys mutica provides insights into the evolution of semi-aquatic lifestyle.</title>
        <authorList>
            <person name="Gong S."/>
            <person name="Gao Y."/>
        </authorList>
    </citation>
    <scope>NUCLEOTIDE SEQUENCE</scope>
    <source>
        <strain evidence="2">MM-2020</strain>
        <tissue evidence="2">Muscle</tissue>
    </source>
</reference>
<comment type="caution">
    <text evidence="2">The sequence shown here is derived from an EMBL/GenBank/DDBJ whole genome shotgun (WGS) entry which is preliminary data.</text>
</comment>
<evidence type="ECO:0000256" key="1">
    <source>
        <dbReference type="SAM" id="MobiDB-lite"/>
    </source>
</evidence>
<evidence type="ECO:0000313" key="2">
    <source>
        <dbReference type="EMBL" id="KAH1171855.1"/>
    </source>
</evidence>
<gene>
    <name evidence="2" type="ORF">KIL84_007473</name>
</gene>
<dbReference type="AlphaFoldDB" id="A0A9D4AX43"/>
<evidence type="ECO:0000313" key="3">
    <source>
        <dbReference type="Proteomes" id="UP000827986"/>
    </source>
</evidence>
<feature type="region of interest" description="Disordered" evidence="1">
    <location>
        <begin position="38"/>
        <end position="58"/>
    </location>
</feature>
<accession>A0A9D4AX43</accession>
<protein>
    <submittedName>
        <fullName evidence="2">Uncharacterized protein</fullName>
    </submittedName>
</protein>
<sequence length="165" mass="17745">MNIVLPSAEPKWQAEPGSPLPAAALDEELQPELCRVPPRNETCSGDTAPVPRRAGRGGRGLLLKDPMLQCQGNPSLLLKGHPRSVSDYLGAKPCSSLRRRSTTTLAWIRHLKVTFCFHSLATESLDICWGPVCGSKGSLSCYQPASCWTPPFGTKAAQRFSASSG</sequence>
<name>A0A9D4AX43_9SAUR</name>
<dbReference type="Proteomes" id="UP000827986">
    <property type="component" value="Unassembled WGS sequence"/>
</dbReference>
<proteinExistence type="predicted"/>
<keyword evidence="3" id="KW-1185">Reference proteome</keyword>
<organism evidence="2 3">
    <name type="scientific">Mauremys mutica</name>
    <name type="common">yellowpond turtle</name>
    <dbReference type="NCBI Taxonomy" id="74926"/>
    <lineage>
        <taxon>Eukaryota</taxon>
        <taxon>Metazoa</taxon>
        <taxon>Chordata</taxon>
        <taxon>Craniata</taxon>
        <taxon>Vertebrata</taxon>
        <taxon>Euteleostomi</taxon>
        <taxon>Archelosauria</taxon>
        <taxon>Testudinata</taxon>
        <taxon>Testudines</taxon>
        <taxon>Cryptodira</taxon>
        <taxon>Durocryptodira</taxon>
        <taxon>Testudinoidea</taxon>
        <taxon>Geoemydidae</taxon>
        <taxon>Geoemydinae</taxon>
        <taxon>Mauremys</taxon>
    </lineage>
</organism>
<dbReference type="EMBL" id="JAHDVG010000483">
    <property type="protein sequence ID" value="KAH1171855.1"/>
    <property type="molecule type" value="Genomic_DNA"/>
</dbReference>